<dbReference type="InterPro" id="IPR036020">
    <property type="entry name" value="WW_dom_sf"/>
</dbReference>
<dbReference type="EMBL" id="WSZM01000136">
    <property type="protein sequence ID" value="KAF4040727.1"/>
    <property type="molecule type" value="Genomic_DNA"/>
</dbReference>
<dbReference type="InterPro" id="IPR002110">
    <property type="entry name" value="Ankyrin_rpt"/>
</dbReference>
<dbReference type="InterPro" id="IPR001202">
    <property type="entry name" value="WW_dom"/>
</dbReference>
<organism evidence="6 8">
    <name type="scientific">Phytophthora infestans</name>
    <name type="common">Potato late blight agent</name>
    <name type="synonym">Botrytis infestans</name>
    <dbReference type="NCBI Taxonomy" id="4787"/>
    <lineage>
        <taxon>Eukaryota</taxon>
        <taxon>Sar</taxon>
        <taxon>Stramenopiles</taxon>
        <taxon>Oomycota</taxon>
        <taxon>Peronosporomycetes</taxon>
        <taxon>Peronosporales</taxon>
        <taxon>Peronosporaceae</taxon>
        <taxon>Phytophthora</taxon>
    </lineage>
</organism>
<feature type="region of interest" description="Disordered" evidence="4">
    <location>
        <begin position="806"/>
        <end position="831"/>
    </location>
</feature>
<feature type="compositionally biased region" description="Polar residues" evidence="4">
    <location>
        <begin position="721"/>
        <end position="731"/>
    </location>
</feature>
<sequence>MAEEESGASHLAVKDDGSEWTSSRRVGRRAPTAINRDENKPSITSYELRVNTQPTAEVVENTSEANGEKLRETGRGRSGSEHSDQLEEPVIPVTVLPSMEAETKPQSRSNSGFVPAEHVAGRDEGEDTEDDIALLEYLSGTESDYYELDRASRKVEDAEVMSSSPRSNDESLGTPGSPEKLLVVDDHDGFGQSPIRYMTVTRRKMAHAQEAPRQASTRVVESTPSSTDTGESGNIEAKPAVTVPHRTRAAQESDSEWVPCETEDGLIYYYNQRTQESQWTIPTSSGARTYTTEELFAAVSEEELSETDARQLSIMLHSGVDLQALNSDGLTPLHVACKVGNEQAAALLVYYGAKLDARAIRDDATPLILACRAESEGIVKLLVESKASLSARDSNGNTALHVAAQSDNEGLVMLILRGCDHTLLSQKNNEDETALHIAAKLGYFGIARSLLAYGASVKDEDSQGRTPLILSILENHVECVQLLQSIESNASPAQPSAVSHYSSAYSIDRRPSGAERDALTVLHSYLFQILPNHSAPEAQTIFQLVEEVRGQIGALNASLQASNGREAHYRVQLEEMSSNLAASGEELKQERASHEENQNQLAVRELELEASRVSHRALSSRCELLESIARNAQEKLGRERLEHTRYEESMQERLRHSLQENANVIESCRQLQASWSERQQQYDHRLGRRDSQGFYEISEGLAHLSSAQESLEDNYHLLETEASTSVASGNQPRERTSSDYHYHQQQLRRSFEQYPYENAPKLLDAPPPLLEDNDEAREPTDTLTPPISPARVGAVWNRFFENVGHASEPRGASDSKSHGAPTLGAGQPPMSYPSSSLVFDAVRKNDLRKLQEVLLRGVSPNQRDVAEKGTPLHLACELGDLDSVMLLSEFTADLEARDEAGNTPLLAACFQGNFECVKFLLQSAVSLQAANENGDSALHLAAWDGSISCVIILLNYGADPMATNRFGLTALSNMKTRSPMRHKFDDMPEDHPMRRTLVILEEAERHRLQQAIEDQSTSTEDANEHHTPSPKQKVSEKLSKRHSWTQWFLGFRGASLNGAASKSAKNTSNALSEHEADSDDGDDLATYEESSLTPSETQHKPLTPPPEIQEVLRRAKAGQISSVYETHSSDAPTYSIVRQDFSKQFSLAPSLRNPSKPHPPAAPTKLRARYVDTFNSP</sequence>
<dbReference type="EMBL" id="JAACNO010000183">
    <property type="protein sequence ID" value="KAF4149307.1"/>
    <property type="molecule type" value="Genomic_DNA"/>
</dbReference>
<evidence type="ECO:0000259" key="5">
    <source>
        <dbReference type="PROSITE" id="PS50020"/>
    </source>
</evidence>
<feature type="compositionally biased region" description="Acidic residues" evidence="4">
    <location>
        <begin position="1076"/>
        <end position="1086"/>
    </location>
</feature>
<dbReference type="AlphaFoldDB" id="A0A833SU01"/>
<reference evidence="6" key="1">
    <citation type="submission" date="2020-04" db="EMBL/GenBank/DDBJ databases">
        <title>Hybrid Assembly of Korean Phytophthora infestans isolates.</title>
        <authorList>
            <person name="Prokchorchik M."/>
            <person name="Lee Y."/>
            <person name="Seo J."/>
            <person name="Cho J.-H."/>
            <person name="Park Y.-E."/>
            <person name="Jang D.-C."/>
            <person name="Im J.-S."/>
            <person name="Choi J.-G."/>
            <person name="Park H.-J."/>
            <person name="Lee G.-B."/>
            <person name="Lee Y.-G."/>
            <person name="Hong S.-Y."/>
            <person name="Cho K."/>
            <person name="Sohn K.H."/>
        </authorList>
    </citation>
    <scope>NUCLEOTIDE SEQUENCE</scope>
    <source>
        <strain evidence="6">KR_1_A1</strain>
        <strain evidence="7">KR_2_A2</strain>
    </source>
</reference>
<feature type="repeat" description="ANK" evidence="3">
    <location>
        <begin position="867"/>
        <end position="899"/>
    </location>
</feature>
<keyword evidence="8" id="KW-1185">Reference proteome</keyword>
<keyword evidence="2 3" id="KW-0040">ANK repeat</keyword>
<comment type="caution">
    <text evidence="6">The sequence shown here is derived from an EMBL/GenBank/DDBJ whole genome shotgun (WGS) entry which is preliminary data.</text>
</comment>
<dbReference type="InterPro" id="IPR036770">
    <property type="entry name" value="Ankyrin_rpt-contain_sf"/>
</dbReference>
<feature type="region of interest" description="Disordered" evidence="4">
    <location>
        <begin position="1012"/>
        <end position="1037"/>
    </location>
</feature>
<dbReference type="Pfam" id="PF00397">
    <property type="entry name" value="WW"/>
    <property type="match status" value="1"/>
</dbReference>
<evidence type="ECO:0000256" key="2">
    <source>
        <dbReference type="ARBA" id="ARBA00023043"/>
    </source>
</evidence>
<feature type="region of interest" description="Disordered" evidence="4">
    <location>
        <begin position="1147"/>
        <end position="1177"/>
    </location>
</feature>
<feature type="region of interest" description="Disordered" evidence="4">
    <location>
        <begin position="721"/>
        <end position="744"/>
    </location>
</feature>
<dbReference type="Gene3D" id="1.25.40.20">
    <property type="entry name" value="Ankyrin repeat-containing domain"/>
    <property type="match status" value="3"/>
</dbReference>
<dbReference type="SMART" id="SM00248">
    <property type="entry name" value="ANK"/>
    <property type="match status" value="9"/>
</dbReference>
<dbReference type="SMART" id="SM00456">
    <property type="entry name" value="WW"/>
    <property type="match status" value="1"/>
</dbReference>
<dbReference type="CDD" id="cd00201">
    <property type="entry name" value="WW"/>
    <property type="match status" value="1"/>
</dbReference>
<feature type="repeat" description="ANK" evidence="3">
    <location>
        <begin position="362"/>
        <end position="394"/>
    </location>
</feature>
<feature type="region of interest" description="Disordered" evidence="4">
    <location>
        <begin position="1"/>
        <end position="132"/>
    </location>
</feature>
<evidence type="ECO:0000256" key="3">
    <source>
        <dbReference type="PROSITE-ProRule" id="PRU00023"/>
    </source>
</evidence>
<feature type="region of interest" description="Disordered" evidence="4">
    <location>
        <begin position="155"/>
        <end position="188"/>
    </location>
</feature>
<dbReference type="Gene3D" id="2.20.70.10">
    <property type="match status" value="1"/>
</dbReference>
<feature type="region of interest" description="Disordered" evidence="4">
    <location>
        <begin position="759"/>
        <end position="788"/>
    </location>
</feature>
<dbReference type="PANTHER" id="PTHR24166:SF48">
    <property type="entry name" value="PROTEIN VAPYRIN"/>
    <property type="match status" value="1"/>
</dbReference>
<dbReference type="Proteomes" id="UP000602510">
    <property type="component" value="Unassembled WGS sequence"/>
</dbReference>
<proteinExistence type="predicted"/>
<dbReference type="PROSITE" id="PS50088">
    <property type="entry name" value="ANK_REPEAT"/>
    <property type="match status" value="7"/>
</dbReference>
<feature type="compositionally biased region" description="Basic and acidic residues" evidence="4">
    <location>
        <begin position="732"/>
        <end position="742"/>
    </location>
</feature>
<evidence type="ECO:0000256" key="1">
    <source>
        <dbReference type="ARBA" id="ARBA00022737"/>
    </source>
</evidence>
<feature type="compositionally biased region" description="Polar residues" evidence="4">
    <location>
        <begin position="214"/>
        <end position="232"/>
    </location>
</feature>
<feature type="repeat" description="ANK" evidence="3">
    <location>
        <begin position="430"/>
        <end position="462"/>
    </location>
</feature>
<feature type="compositionally biased region" description="Basic and acidic residues" evidence="4">
    <location>
        <begin position="807"/>
        <end position="817"/>
    </location>
</feature>
<feature type="repeat" description="ANK" evidence="3">
    <location>
        <begin position="395"/>
        <end position="417"/>
    </location>
</feature>
<feature type="repeat" description="ANK" evidence="3">
    <location>
        <begin position="328"/>
        <end position="360"/>
    </location>
</feature>
<keyword evidence="1" id="KW-0677">Repeat</keyword>
<dbReference type="PROSITE" id="PS50020">
    <property type="entry name" value="WW_DOMAIN_2"/>
    <property type="match status" value="1"/>
</dbReference>
<evidence type="ECO:0000313" key="7">
    <source>
        <dbReference type="EMBL" id="KAF4149307.1"/>
    </source>
</evidence>
<feature type="compositionally biased region" description="Polar residues" evidence="4">
    <location>
        <begin position="41"/>
        <end position="65"/>
    </location>
</feature>
<feature type="region of interest" description="Disordered" evidence="4">
    <location>
        <begin position="204"/>
        <end position="238"/>
    </location>
</feature>
<feature type="domain" description="WW" evidence="5">
    <location>
        <begin position="251"/>
        <end position="284"/>
    </location>
</feature>
<feature type="repeat" description="ANK" evidence="3">
    <location>
        <begin position="933"/>
        <end position="965"/>
    </location>
</feature>
<feature type="compositionally biased region" description="Basic and acidic residues" evidence="4">
    <location>
        <begin position="1022"/>
        <end position="1037"/>
    </location>
</feature>
<dbReference type="Pfam" id="PF12796">
    <property type="entry name" value="Ank_2"/>
    <property type="match status" value="3"/>
</dbReference>
<dbReference type="SUPFAM" id="SSF48403">
    <property type="entry name" value="Ankyrin repeat"/>
    <property type="match status" value="2"/>
</dbReference>
<dbReference type="InterPro" id="IPR050889">
    <property type="entry name" value="Dendritic_Spine_Reg/Scaffold"/>
</dbReference>
<gene>
    <name evidence="6" type="ORF">GN244_ATG07078</name>
    <name evidence="7" type="ORF">GN958_ATG01618</name>
</gene>
<dbReference type="Proteomes" id="UP000704712">
    <property type="component" value="Unassembled WGS sequence"/>
</dbReference>
<name>A0A833SU01_PHYIN</name>
<evidence type="ECO:0000313" key="6">
    <source>
        <dbReference type="EMBL" id="KAF4040727.1"/>
    </source>
</evidence>
<feature type="repeat" description="ANK" evidence="3">
    <location>
        <begin position="900"/>
        <end position="932"/>
    </location>
</feature>
<protein>
    <submittedName>
        <fullName evidence="6">Ankyrin repeat</fullName>
    </submittedName>
</protein>
<dbReference type="SUPFAM" id="SSF51045">
    <property type="entry name" value="WW domain"/>
    <property type="match status" value="1"/>
</dbReference>
<feature type="region of interest" description="Disordered" evidence="4">
    <location>
        <begin position="1065"/>
        <end position="1104"/>
    </location>
</feature>
<evidence type="ECO:0000256" key="4">
    <source>
        <dbReference type="SAM" id="MobiDB-lite"/>
    </source>
</evidence>
<dbReference type="PROSITE" id="PS50297">
    <property type="entry name" value="ANK_REP_REGION"/>
    <property type="match status" value="6"/>
</dbReference>
<feature type="compositionally biased region" description="Basic and acidic residues" evidence="4">
    <location>
        <begin position="66"/>
        <end position="85"/>
    </location>
</feature>
<dbReference type="PROSITE" id="PS01159">
    <property type="entry name" value="WW_DOMAIN_1"/>
    <property type="match status" value="1"/>
</dbReference>
<accession>A0A833SU01</accession>
<dbReference type="PANTHER" id="PTHR24166">
    <property type="entry name" value="ROLLING PEBBLES, ISOFORM B"/>
    <property type="match status" value="1"/>
</dbReference>
<evidence type="ECO:0000313" key="8">
    <source>
        <dbReference type="Proteomes" id="UP000602510"/>
    </source>
</evidence>